<proteinExistence type="predicted"/>
<accession>A0A6P1GEZ9</accession>
<sequence length="100" mass="11209">MTQITYHIDPADLAAWELAQIAILTPLKLTMTPSFIAENYLSHKLGQWFDDNTADGWEEMRSGWMTVAYCVFDTTPLSANLEFHSTSEAMLFKLTFGGAA</sequence>
<dbReference type="RefSeq" id="WP_159366039.1">
    <property type="nucleotide sequence ID" value="NZ_CP047218.1"/>
</dbReference>
<dbReference type="AlphaFoldDB" id="A0A6P1GEZ9"/>
<evidence type="ECO:0000313" key="2">
    <source>
        <dbReference type="Proteomes" id="UP000464086"/>
    </source>
</evidence>
<reference evidence="1 2" key="1">
    <citation type="submission" date="2019-12" db="EMBL/GenBank/DDBJ databases">
        <title>Functional and genomic insights into the Sphingobium yanoikuyae YC-JY1, a bacterium efficiently degrading bisphenol A.</title>
        <authorList>
            <person name="Jia Y."/>
            <person name="Li X."/>
            <person name="Wang J."/>
            <person name="Eltoukhy A."/>
            <person name="Lamraoui I."/>
            <person name="Yan Y."/>
        </authorList>
    </citation>
    <scope>NUCLEOTIDE SEQUENCE [LARGE SCALE GENOMIC DNA]</scope>
    <source>
        <strain evidence="1 2">YC-JY1</strain>
    </source>
</reference>
<evidence type="ECO:0000313" key="1">
    <source>
        <dbReference type="EMBL" id="QHD66814.1"/>
    </source>
</evidence>
<dbReference type="Proteomes" id="UP000464086">
    <property type="component" value="Chromosome"/>
</dbReference>
<protein>
    <submittedName>
        <fullName evidence="1">Uncharacterized protein</fullName>
    </submittedName>
</protein>
<gene>
    <name evidence="1" type="ORF">GS397_06985</name>
</gene>
<name>A0A6P1GEZ9_SPHYA</name>
<organism evidence="1 2">
    <name type="scientific">Sphingobium yanoikuyae</name>
    <name type="common">Sphingomonas yanoikuyae</name>
    <dbReference type="NCBI Taxonomy" id="13690"/>
    <lineage>
        <taxon>Bacteria</taxon>
        <taxon>Pseudomonadati</taxon>
        <taxon>Pseudomonadota</taxon>
        <taxon>Alphaproteobacteria</taxon>
        <taxon>Sphingomonadales</taxon>
        <taxon>Sphingomonadaceae</taxon>
        <taxon>Sphingobium</taxon>
    </lineage>
</organism>
<dbReference type="EMBL" id="CP047218">
    <property type="protein sequence ID" value="QHD66814.1"/>
    <property type="molecule type" value="Genomic_DNA"/>
</dbReference>